<feature type="domain" description="HotDog ACOT-type" evidence="4">
    <location>
        <begin position="4"/>
        <end position="117"/>
    </location>
</feature>
<evidence type="ECO:0000313" key="6">
    <source>
        <dbReference type="Proteomes" id="UP001185863"/>
    </source>
</evidence>
<accession>A0AAE4V234</accession>
<dbReference type="SUPFAM" id="SSF54637">
    <property type="entry name" value="Thioesterase/thiol ester dehydrase-isomerase"/>
    <property type="match status" value="2"/>
</dbReference>
<comment type="similarity">
    <text evidence="1">Belongs to the acyl coenzyme A hydrolase family.</text>
</comment>
<dbReference type="GO" id="GO:0006637">
    <property type="term" value="P:acyl-CoA metabolic process"/>
    <property type="evidence" value="ECO:0007669"/>
    <property type="project" value="TreeGrafter"/>
</dbReference>
<evidence type="ECO:0000256" key="3">
    <source>
        <dbReference type="PROSITE-ProRule" id="PRU01106"/>
    </source>
</evidence>
<dbReference type="Proteomes" id="UP001185863">
    <property type="component" value="Unassembled WGS sequence"/>
</dbReference>
<dbReference type="GO" id="GO:0005829">
    <property type="term" value="C:cytosol"/>
    <property type="evidence" value="ECO:0007669"/>
    <property type="project" value="TreeGrafter"/>
</dbReference>
<sequence length="315" mass="33850">MNTPPRSITLRFLAAPTEVATLGGSIQGGRILEWIDKAAYACAVGWSGGYCVTAYVGNIRFTRSIESGHLVEVEARLVHTGRSSMHIQCTVSSADPRTGEFTEASNCLVIFVAVDDSGKPKNVPAWLPVTAEDHAEADEAIMRIGLRADIEEAMSRQEYTDKGTAPVSVMRFLAAPTDVNWGGKTHGGTVMRWIDEAAYLCGTAWSGGPCVSVYAGGVRFYRPIQIGHVVEVDARLLHTGAQTMHISVHVRSGDPRTGEMNLTTHCLTVVAAIGEVGAATAVRQWIPQSDEDRGLEAHARELIALRARARIGALS</sequence>
<dbReference type="PANTHER" id="PTHR11049:SF16">
    <property type="entry name" value="PROTEIN VDLD"/>
    <property type="match status" value="1"/>
</dbReference>
<keyword evidence="2 3" id="KW-0378">Hydrolase</keyword>
<comment type="caution">
    <text evidence="5">The sequence shown here is derived from an EMBL/GenBank/DDBJ whole genome shotgun (WGS) entry which is preliminary data.</text>
</comment>
<dbReference type="EC" id="3.1.2.20" evidence="5"/>
<dbReference type="InterPro" id="IPR040170">
    <property type="entry name" value="Cytosol_ACT"/>
</dbReference>
<evidence type="ECO:0000313" key="5">
    <source>
        <dbReference type="EMBL" id="MDV7266817.1"/>
    </source>
</evidence>
<name>A0AAE4V234_9NOCA</name>
<evidence type="ECO:0000259" key="4">
    <source>
        <dbReference type="PROSITE" id="PS51770"/>
    </source>
</evidence>
<dbReference type="InterPro" id="IPR033120">
    <property type="entry name" value="HOTDOG_ACOT"/>
</dbReference>
<evidence type="ECO:0000256" key="1">
    <source>
        <dbReference type="ARBA" id="ARBA00010458"/>
    </source>
</evidence>
<dbReference type="Pfam" id="PF03061">
    <property type="entry name" value="4HBT"/>
    <property type="match status" value="2"/>
</dbReference>
<dbReference type="InterPro" id="IPR006683">
    <property type="entry name" value="Thioestr_dom"/>
</dbReference>
<gene>
    <name evidence="5" type="ORF">R4315_20000</name>
</gene>
<dbReference type="CDD" id="cd03442">
    <property type="entry name" value="BFIT_BACH"/>
    <property type="match status" value="2"/>
</dbReference>
<dbReference type="EMBL" id="JAWLUP010000060">
    <property type="protein sequence ID" value="MDV7266817.1"/>
    <property type="molecule type" value="Genomic_DNA"/>
</dbReference>
<evidence type="ECO:0000256" key="2">
    <source>
        <dbReference type="ARBA" id="ARBA00022801"/>
    </source>
</evidence>
<dbReference type="InterPro" id="IPR029069">
    <property type="entry name" value="HotDog_dom_sf"/>
</dbReference>
<reference evidence="5" key="1">
    <citation type="submission" date="2023-10" db="EMBL/GenBank/DDBJ databases">
        <title>Development of a sustainable strategy for remediation of hydrocarbon-contaminated territories based on the waste exchange concept.</title>
        <authorList>
            <person name="Krivoruchko A."/>
        </authorList>
    </citation>
    <scope>NUCLEOTIDE SEQUENCE</scope>
    <source>
        <strain evidence="5">IEGM 68</strain>
    </source>
</reference>
<dbReference type="PANTHER" id="PTHR11049">
    <property type="entry name" value="ACYL COENZYME A THIOESTER HYDROLASE"/>
    <property type="match status" value="1"/>
</dbReference>
<organism evidence="5 6">
    <name type="scientific">Rhodococcus oxybenzonivorans</name>
    <dbReference type="NCBI Taxonomy" id="1990687"/>
    <lineage>
        <taxon>Bacteria</taxon>
        <taxon>Bacillati</taxon>
        <taxon>Actinomycetota</taxon>
        <taxon>Actinomycetes</taxon>
        <taxon>Mycobacteriales</taxon>
        <taxon>Nocardiaceae</taxon>
        <taxon>Rhodococcus</taxon>
    </lineage>
</organism>
<proteinExistence type="inferred from homology"/>
<dbReference type="AlphaFoldDB" id="A0AAE4V234"/>
<dbReference type="PROSITE" id="PS51770">
    <property type="entry name" value="HOTDOG_ACOT"/>
    <property type="match status" value="2"/>
</dbReference>
<dbReference type="RefSeq" id="WP_317744040.1">
    <property type="nucleotide sequence ID" value="NZ_JAWLUP010000060.1"/>
</dbReference>
<dbReference type="Gene3D" id="3.10.129.10">
    <property type="entry name" value="Hotdog Thioesterase"/>
    <property type="match status" value="2"/>
</dbReference>
<protein>
    <submittedName>
        <fullName evidence="5">Acyl-CoA thioesterase</fullName>
        <ecNumber evidence="5">3.1.2.20</ecNumber>
    </submittedName>
</protein>
<dbReference type="GO" id="GO:0052816">
    <property type="term" value="F:long-chain fatty acyl-CoA hydrolase activity"/>
    <property type="evidence" value="ECO:0007669"/>
    <property type="project" value="TreeGrafter"/>
</dbReference>
<feature type="domain" description="HotDog ACOT-type" evidence="4">
    <location>
        <begin position="164"/>
        <end position="276"/>
    </location>
</feature>